<feature type="compositionally biased region" description="Low complexity" evidence="1">
    <location>
        <begin position="211"/>
        <end position="230"/>
    </location>
</feature>
<feature type="region of interest" description="Disordered" evidence="1">
    <location>
        <begin position="211"/>
        <end position="231"/>
    </location>
</feature>
<sequence>MQIIQSPLGNNIHPLGIISSLSNSHRMLLRKESHSLNLRSNFISPIQTKPALVTSSKFFLSREHEPSIQPLIGWDTQDINSEFSLLKLDSSDSITPPGNSNETTKDSIPEIMPTRIEKNTGNDASSEINLKGKSKSKKTNKSQQPPEKKSKPKSKTKKTVKSSVAKNVEKLIDKSNVPISFNENSLLASDEPLSIKPNSELDPLQLDIASEHTTTSNNSVNSITTSTSPNIEDKSISLKNITNESQQLNSELPYSSPSAESSVTESILISPEEINLDDTISETEDTSPLEFTLPNNLEQTVVPYINFRDNEQQIITEASESVNISDIPVSPTPPQQDIKYQVPSIVDNQSTTSQTNLIQKKEVSPTVNSSSQPEESPHTNRNFEAIPAIEPDLISESAAKDFVKDNAVADNFLENAALSSKVTPIDVDDIVHSLANDENIVGTDSFALKADVALPNSESSAALSSAFTSPEVDDVPTLVHTLANDENIIGADSFAPKVDVTLPISESSVVKIPITLQQEIDSSVTSEPQVSAPVELTPTSANIGDTPSLFRNSDSNEQLVTSESKSAISVNVSDVSENMNSLEHDSNIENTTSESTENLPILALPEINETERIIATSPEIVETPVVNATSSEIVETQVVNATSPEIVETQVVNATSPEIVETPVVNATSPEVAEAPVVNATSPEIAETESIFREIIDNEQPVESEFPFAVTNPEISTFVDTSDNPDIPEEPTSSQNEVSTVPKVEQNTTVENLPAPKGYATGGHVTDSHVENRQQIAPSDTVPAMLTPGEFVINTRDAQKNLPLLHHINTGGTPQDIILPSLQTPNFKEPEETTSPETPTKVDSFPDTSLQLKSAETNSSQISNPFTPASLGLDIGKQKLSILNSPQLNLLQNQAIDVGETSPQYSSPPLIFRKANSSINTSAQWSNTPSQWSSVEDLLNENNDEFTSFNFNDGESNSKNSEFSHVSESPQIFAKHIPTFRGFADGGEVTPPDISREIEPITETIESISSSSEEGDKDDTANLEALAREIYSRLRQRIEIERERHGGYSGRLPW</sequence>
<feature type="region of interest" description="Disordered" evidence="1">
    <location>
        <begin position="815"/>
        <end position="845"/>
    </location>
</feature>
<proteinExistence type="predicted"/>
<protein>
    <submittedName>
        <fullName evidence="2">Uncharacterized protein</fullName>
    </submittedName>
</protein>
<name>A0A7D7LI26_9NOSO</name>
<evidence type="ECO:0000313" key="2">
    <source>
        <dbReference type="EMBL" id="QMS92370.1"/>
    </source>
</evidence>
<feature type="region of interest" description="Disordered" evidence="1">
    <location>
        <begin position="351"/>
        <end position="380"/>
    </location>
</feature>
<dbReference type="KEGG" id="ned:HUN01_34045"/>
<feature type="compositionally biased region" description="Polar residues" evidence="1">
    <location>
        <begin position="365"/>
        <end position="380"/>
    </location>
</feature>
<dbReference type="RefSeq" id="WP_181929862.1">
    <property type="nucleotide sequence ID" value="NZ_CP054698.1"/>
</dbReference>
<keyword evidence="3" id="KW-1185">Reference proteome</keyword>
<feature type="compositionally biased region" description="Basic residues" evidence="1">
    <location>
        <begin position="150"/>
        <end position="160"/>
    </location>
</feature>
<dbReference type="Proteomes" id="UP000514713">
    <property type="component" value="Chromosome"/>
</dbReference>
<feature type="region of interest" description="Disordered" evidence="1">
    <location>
        <begin position="720"/>
        <end position="765"/>
    </location>
</feature>
<feature type="region of interest" description="Disordered" evidence="1">
    <location>
        <begin position="89"/>
        <end position="163"/>
    </location>
</feature>
<evidence type="ECO:0000256" key="1">
    <source>
        <dbReference type="SAM" id="MobiDB-lite"/>
    </source>
</evidence>
<dbReference type="AlphaFoldDB" id="A0A7D7LI26"/>
<gene>
    <name evidence="2" type="ORF">HUN01_34045</name>
</gene>
<organism evidence="2 3">
    <name type="scientific">Nostoc edaphicum CCNP1411</name>
    <dbReference type="NCBI Taxonomy" id="1472755"/>
    <lineage>
        <taxon>Bacteria</taxon>
        <taxon>Bacillati</taxon>
        <taxon>Cyanobacteriota</taxon>
        <taxon>Cyanophyceae</taxon>
        <taxon>Nostocales</taxon>
        <taxon>Nostocaceae</taxon>
        <taxon>Nostoc</taxon>
    </lineage>
</organism>
<dbReference type="EMBL" id="CP054698">
    <property type="protein sequence ID" value="QMS92370.1"/>
    <property type="molecule type" value="Genomic_DNA"/>
</dbReference>
<reference evidence="3" key="1">
    <citation type="submission" date="2020-06" db="EMBL/GenBank/DDBJ databases">
        <title>Nostoc edaphicum CCNP1411 genome.</title>
        <authorList>
            <person name="Fidor A."/>
            <person name="Grabski M."/>
            <person name="Gawor J."/>
            <person name="Gromadka R."/>
            <person name="Wegrzyn G."/>
            <person name="Mazur-Marzec H."/>
        </authorList>
    </citation>
    <scope>NUCLEOTIDE SEQUENCE [LARGE SCALE GENOMIC DNA]</scope>
    <source>
        <strain evidence="3">CCNP1411</strain>
    </source>
</reference>
<evidence type="ECO:0000313" key="3">
    <source>
        <dbReference type="Proteomes" id="UP000514713"/>
    </source>
</evidence>
<feature type="compositionally biased region" description="Polar residues" evidence="1">
    <location>
        <begin position="731"/>
        <end position="751"/>
    </location>
</feature>
<accession>A0A7D7LI26</accession>
<feature type="compositionally biased region" description="Polar residues" evidence="1">
    <location>
        <begin position="91"/>
        <end position="102"/>
    </location>
</feature>